<protein>
    <submittedName>
        <fullName evidence="2">Uncharacterized protein</fullName>
    </submittedName>
</protein>
<proteinExistence type="predicted"/>
<accession>A0ABU3W8Z1</accession>
<evidence type="ECO:0000313" key="2">
    <source>
        <dbReference type="EMBL" id="MDV2424537.1"/>
    </source>
</evidence>
<sequence>MEQLDEPECDKDGNIITDRAPFYMHNGNVMQQGSITPGRYGRDLDRI</sequence>
<comment type="caution">
    <text evidence="2">The sequence shown here is derived from an EMBL/GenBank/DDBJ whole genome shotgun (WGS) entry which is preliminary data.</text>
</comment>
<reference evidence="2 3" key="1">
    <citation type="submission" date="2023-08" db="EMBL/GenBank/DDBJ databases">
        <title>Genomic characterization of the C. tuberculostearicum species complex, a ubiquitous member of the human skin microbiome.</title>
        <authorList>
            <person name="Ahmed N."/>
            <person name="Deming C."/>
            <person name="Conlan S."/>
            <person name="Segre J."/>
        </authorList>
    </citation>
    <scope>NUCLEOTIDE SEQUENCE [LARGE SCALE GENOMIC DNA]</scope>
    <source>
        <strain evidence="2 3">CTNIH19</strain>
    </source>
</reference>
<evidence type="ECO:0000256" key="1">
    <source>
        <dbReference type="SAM" id="MobiDB-lite"/>
    </source>
</evidence>
<organism evidence="2 3">
    <name type="scientific">Corynebacterium curieae</name>
    <dbReference type="NCBI Taxonomy" id="2913500"/>
    <lineage>
        <taxon>Bacteria</taxon>
        <taxon>Bacillati</taxon>
        <taxon>Actinomycetota</taxon>
        <taxon>Actinomycetes</taxon>
        <taxon>Mycobacteriales</taxon>
        <taxon>Corynebacteriaceae</taxon>
        <taxon>Corynebacterium</taxon>
    </lineage>
</organism>
<name>A0ABU3W8Z1_9CORY</name>
<evidence type="ECO:0000313" key="3">
    <source>
        <dbReference type="Proteomes" id="UP001185631"/>
    </source>
</evidence>
<dbReference type="EMBL" id="JAVBID010000010">
    <property type="protein sequence ID" value="MDV2424537.1"/>
    <property type="molecule type" value="Genomic_DNA"/>
</dbReference>
<feature type="region of interest" description="Disordered" evidence="1">
    <location>
        <begin position="28"/>
        <end position="47"/>
    </location>
</feature>
<gene>
    <name evidence="2" type="ORF">RAE13_08970</name>
</gene>
<dbReference type="RefSeq" id="WP_316987120.1">
    <property type="nucleotide sequence ID" value="NZ_JAVBID010000010.1"/>
</dbReference>
<dbReference type="Proteomes" id="UP001185631">
    <property type="component" value="Unassembled WGS sequence"/>
</dbReference>
<keyword evidence="3" id="KW-1185">Reference proteome</keyword>